<evidence type="ECO:0000256" key="2">
    <source>
        <dbReference type="SAM" id="SignalP"/>
    </source>
</evidence>
<feature type="domain" description="LTD" evidence="3">
    <location>
        <begin position="3"/>
        <end position="131"/>
    </location>
</feature>
<feature type="non-terminal residue" evidence="4">
    <location>
        <position position="225"/>
    </location>
</feature>
<dbReference type="AlphaFoldDB" id="N9TWI0"/>
<evidence type="ECO:0000256" key="1">
    <source>
        <dbReference type="SAM" id="MobiDB-lite"/>
    </source>
</evidence>
<accession>N9TWI0</accession>
<evidence type="ECO:0000259" key="3">
    <source>
        <dbReference type="PROSITE" id="PS51841"/>
    </source>
</evidence>
<sequence>MSGRYTLLASAVALALAGQAHAELLITEYLEGSSNNKAVEISNLGSAPVELAEYRLALYANGLAIDKSPTATVTLQGTLAPGASLVLAHGSSNAEILAKAGVKSNALTFNGDDALVLWHGSEVADSVGQVGVDPGTAWVSGSVSTLDQTLRRKATVNQGRVDAAASFDPAAEFVAYPKDDASGLGCGGEGACSDVPPPSHLRLPGGQPHPDPGHSGQWRDQPPWC</sequence>
<dbReference type="Pfam" id="PF00932">
    <property type="entry name" value="LTD"/>
    <property type="match status" value="1"/>
</dbReference>
<gene>
    <name evidence="4" type="ORF">G114_18156</name>
</gene>
<reference evidence="4 5" key="1">
    <citation type="journal article" date="2013" name="Genome Announc.">
        <title>Draft Genome Sequence of the Aeromonas diversa Type Strain.</title>
        <authorList>
            <person name="Farfan M."/>
            <person name="Spataro N."/>
            <person name="Sanglas A."/>
            <person name="Albarral V."/>
            <person name="Loren J.G."/>
            <person name="Bosch E."/>
            <person name="Fuste M.C."/>
        </authorList>
    </citation>
    <scope>NUCLEOTIDE SEQUENCE [LARGE SCALE GENOMIC DNA]</scope>
    <source>
        <strain evidence="4 5">2478-85</strain>
    </source>
</reference>
<dbReference type="eggNOG" id="COG2374">
    <property type="taxonomic scope" value="Bacteria"/>
</dbReference>
<organism evidence="4 5">
    <name type="scientific">Aeromonas diversa CDC 2478-85</name>
    <dbReference type="NCBI Taxonomy" id="1268237"/>
    <lineage>
        <taxon>Bacteria</taxon>
        <taxon>Pseudomonadati</taxon>
        <taxon>Pseudomonadota</taxon>
        <taxon>Gammaproteobacteria</taxon>
        <taxon>Aeromonadales</taxon>
        <taxon>Aeromonadaceae</taxon>
        <taxon>Aeromonas</taxon>
    </lineage>
</organism>
<name>N9TWI0_9GAMM</name>
<dbReference type="InterPro" id="IPR001322">
    <property type="entry name" value="Lamin_tail_dom"/>
</dbReference>
<feature type="signal peptide" evidence="2">
    <location>
        <begin position="1"/>
        <end position="22"/>
    </location>
</feature>
<dbReference type="EMBL" id="APVG01000073">
    <property type="protein sequence ID" value="ENY70484.1"/>
    <property type="molecule type" value="Genomic_DNA"/>
</dbReference>
<evidence type="ECO:0000313" key="4">
    <source>
        <dbReference type="EMBL" id="ENY70484.1"/>
    </source>
</evidence>
<keyword evidence="2" id="KW-0732">Signal</keyword>
<proteinExistence type="predicted"/>
<dbReference type="Proteomes" id="UP000023775">
    <property type="component" value="Unassembled WGS sequence"/>
</dbReference>
<feature type="region of interest" description="Disordered" evidence="1">
    <location>
        <begin position="195"/>
        <end position="225"/>
    </location>
</feature>
<protein>
    <submittedName>
        <fullName evidence="4">Extracellular nuclease</fullName>
    </submittedName>
</protein>
<dbReference type="RefSeq" id="WP_005361828.1">
    <property type="nucleotide sequence ID" value="NZ_APVG01000073.1"/>
</dbReference>
<evidence type="ECO:0000313" key="5">
    <source>
        <dbReference type="Proteomes" id="UP000023775"/>
    </source>
</evidence>
<comment type="caution">
    <text evidence="4">The sequence shown here is derived from an EMBL/GenBank/DDBJ whole genome shotgun (WGS) entry which is preliminary data.</text>
</comment>
<dbReference type="PROSITE" id="PS51841">
    <property type="entry name" value="LTD"/>
    <property type="match status" value="1"/>
</dbReference>
<keyword evidence="5" id="KW-1185">Reference proteome</keyword>
<feature type="chain" id="PRO_5004154327" evidence="2">
    <location>
        <begin position="23"/>
        <end position="225"/>
    </location>
</feature>